<name>A0A2M7QCM6_9BACT</name>
<dbReference type="InterPro" id="IPR045864">
    <property type="entry name" value="aa-tRNA-synth_II/BPL/LPL"/>
</dbReference>
<dbReference type="InterPro" id="IPR012947">
    <property type="entry name" value="tRNA_SAD"/>
</dbReference>
<dbReference type="EMBL" id="PFLF01000066">
    <property type="protein sequence ID" value="PIY68959.1"/>
    <property type="molecule type" value="Genomic_DNA"/>
</dbReference>
<keyword evidence="6" id="KW-0067">ATP-binding</keyword>
<dbReference type="AlphaFoldDB" id="A0A2M7QCM6"/>
<evidence type="ECO:0000313" key="12">
    <source>
        <dbReference type="Proteomes" id="UP000230108"/>
    </source>
</evidence>
<keyword evidence="7" id="KW-0694">RNA-binding</keyword>
<dbReference type="InterPro" id="IPR018165">
    <property type="entry name" value="Ala-tRNA-synth_IIc_core"/>
</dbReference>
<comment type="similarity">
    <text evidence="1">Belongs to the class-II aminoacyl-tRNA synthetase family.</text>
</comment>
<dbReference type="SUPFAM" id="SSF55186">
    <property type="entry name" value="ThrRS/AlaRS common domain"/>
    <property type="match status" value="1"/>
</dbReference>
<evidence type="ECO:0000256" key="5">
    <source>
        <dbReference type="ARBA" id="ARBA00022741"/>
    </source>
</evidence>
<feature type="domain" description="Alanyl-transfer RNA synthetases family profile" evidence="10">
    <location>
        <begin position="3"/>
        <end position="591"/>
    </location>
</feature>
<evidence type="ECO:0000256" key="9">
    <source>
        <dbReference type="ARBA" id="ARBA00023146"/>
    </source>
</evidence>
<dbReference type="InterPro" id="IPR018163">
    <property type="entry name" value="Thr/Ala-tRNA-synth_IIc_edit"/>
</dbReference>
<dbReference type="GO" id="GO:0005737">
    <property type="term" value="C:cytoplasm"/>
    <property type="evidence" value="ECO:0007669"/>
    <property type="project" value="InterPro"/>
</dbReference>
<evidence type="ECO:0000256" key="1">
    <source>
        <dbReference type="ARBA" id="ARBA00008226"/>
    </source>
</evidence>
<dbReference type="GO" id="GO:0000049">
    <property type="term" value="F:tRNA binding"/>
    <property type="evidence" value="ECO:0007669"/>
    <property type="project" value="UniProtKB-KW"/>
</dbReference>
<evidence type="ECO:0000256" key="7">
    <source>
        <dbReference type="ARBA" id="ARBA00022884"/>
    </source>
</evidence>
<dbReference type="Pfam" id="PF07973">
    <property type="entry name" value="tRNA_SAD"/>
    <property type="match status" value="1"/>
</dbReference>
<dbReference type="PANTHER" id="PTHR11777">
    <property type="entry name" value="ALANYL-TRNA SYNTHETASE"/>
    <property type="match status" value="1"/>
</dbReference>
<evidence type="ECO:0000259" key="10">
    <source>
        <dbReference type="PROSITE" id="PS50860"/>
    </source>
</evidence>
<evidence type="ECO:0000256" key="4">
    <source>
        <dbReference type="ARBA" id="ARBA00022598"/>
    </source>
</evidence>
<proteinExistence type="inferred from homology"/>
<accession>A0A2M7QCM6</accession>
<evidence type="ECO:0000256" key="6">
    <source>
        <dbReference type="ARBA" id="ARBA00022840"/>
    </source>
</evidence>
<dbReference type="InterPro" id="IPR002318">
    <property type="entry name" value="Ala-tRNA-lgiase_IIc"/>
</dbReference>
<dbReference type="GO" id="GO:0005524">
    <property type="term" value="F:ATP binding"/>
    <property type="evidence" value="ECO:0007669"/>
    <property type="project" value="UniProtKB-KW"/>
</dbReference>
<keyword evidence="3" id="KW-0820">tRNA-binding</keyword>
<dbReference type="PANTHER" id="PTHR11777:SF9">
    <property type="entry name" value="ALANINE--TRNA LIGASE, CYTOPLASMIC"/>
    <property type="match status" value="1"/>
</dbReference>
<dbReference type="InterPro" id="IPR018162">
    <property type="entry name" value="Ala-tRNA-ligase_IIc_anticod-bd"/>
</dbReference>
<evidence type="ECO:0000256" key="3">
    <source>
        <dbReference type="ARBA" id="ARBA00022555"/>
    </source>
</evidence>
<comment type="caution">
    <text evidence="11">The sequence shown here is derived from an EMBL/GenBank/DDBJ whole genome shotgun (WGS) entry which is preliminary data.</text>
</comment>
<keyword evidence="8" id="KW-0648">Protein biosynthesis</keyword>
<evidence type="ECO:0000313" key="11">
    <source>
        <dbReference type="EMBL" id="PIY68959.1"/>
    </source>
</evidence>
<protein>
    <recommendedName>
        <fullName evidence="2">alanine--tRNA ligase</fullName>
        <ecNumber evidence="2">6.1.1.7</ecNumber>
    </recommendedName>
</protein>
<dbReference type="Gene3D" id="3.30.54.20">
    <property type="match status" value="1"/>
</dbReference>
<dbReference type="Gene3D" id="3.30.980.10">
    <property type="entry name" value="Threonyl-trna Synthetase, Chain A, domain 2"/>
    <property type="match status" value="1"/>
</dbReference>
<reference evidence="12" key="1">
    <citation type="submission" date="2017-09" db="EMBL/GenBank/DDBJ databases">
        <title>Depth-based differentiation of microbial function through sediment-hosted aquifers and enrichment of novel symbionts in the deep terrestrial subsurface.</title>
        <authorList>
            <person name="Probst A.J."/>
            <person name="Ladd B."/>
            <person name="Jarett J.K."/>
            <person name="Geller-Mcgrath D.E."/>
            <person name="Sieber C.M.K."/>
            <person name="Emerson J.B."/>
            <person name="Anantharaman K."/>
            <person name="Thomas B.C."/>
            <person name="Malmstrom R."/>
            <person name="Stieglmeier M."/>
            <person name="Klingl A."/>
            <person name="Woyke T."/>
            <person name="Ryan C.M."/>
            <person name="Banfield J.F."/>
        </authorList>
    </citation>
    <scope>NUCLEOTIDE SEQUENCE [LARGE SCALE GENOMIC DNA]</scope>
</reference>
<evidence type="ECO:0000256" key="2">
    <source>
        <dbReference type="ARBA" id="ARBA00013168"/>
    </source>
</evidence>
<dbReference type="SMART" id="SM00863">
    <property type="entry name" value="tRNA_SAD"/>
    <property type="match status" value="1"/>
</dbReference>
<dbReference type="GO" id="GO:0002161">
    <property type="term" value="F:aminoacyl-tRNA deacylase activity"/>
    <property type="evidence" value="ECO:0007669"/>
    <property type="project" value="TreeGrafter"/>
</dbReference>
<organism evidence="11 12">
    <name type="scientific">Candidatus Roizmanbacteria bacterium CG_4_10_14_0_8_um_filter_39_9</name>
    <dbReference type="NCBI Taxonomy" id="1974829"/>
    <lineage>
        <taxon>Bacteria</taxon>
        <taxon>Candidatus Roizmaniibacteriota</taxon>
    </lineage>
</organism>
<dbReference type="SUPFAM" id="SSF55681">
    <property type="entry name" value="Class II aaRS and biotin synthetases"/>
    <property type="match status" value="1"/>
</dbReference>
<dbReference type="Proteomes" id="UP000230108">
    <property type="component" value="Unassembled WGS sequence"/>
</dbReference>
<evidence type="ECO:0000256" key="8">
    <source>
        <dbReference type="ARBA" id="ARBA00022917"/>
    </source>
</evidence>
<dbReference type="CDD" id="cd00673">
    <property type="entry name" value="AlaRS_core"/>
    <property type="match status" value="1"/>
</dbReference>
<dbReference type="PRINTS" id="PR00980">
    <property type="entry name" value="TRNASYNTHALA"/>
</dbReference>
<keyword evidence="5" id="KW-0547">Nucleotide-binding</keyword>
<dbReference type="EC" id="6.1.1.7" evidence="2"/>
<dbReference type="PROSITE" id="PS50860">
    <property type="entry name" value="AA_TRNA_LIGASE_II_ALA"/>
    <property type="match status" value="1"/>
</dbReference>
<keyword evidence="4 11" id="KW-0436">Ligase</keyword>
<gene>
    <name evidence="11" type="ORF">COY90_03145</name>
</gene>
<dbReference type="FunFam" id="3.30.980.10:FF:000004">
    <property type="entry name" value="Alanine--tRNA ligase, cytoplasmic"/>
    <property type="match status" value="1"/>
</dbReference>
<dbReference type="InterPro" id="IPR050058">
    <property type="entry name" value="Ala-tRNA_ligase"/>
</dbReference>
<dbReference type="GO" id="GO:0006419">
    <property type="term" value="P:alanyl-tRNA aminoacylation"/>
    <property type="evidence" value="ECO:0007669"/>
    <property type="project" value="InterPro"/>
</dbReference>
<dbReference type="Gene3D" id="3.30.930.10">
    <property type="entry name" value="Bira Bifunctional Protein, Domain 2"/>
    <property type="match status" value="1"/>
</dbReference>
<dbReference type="NCBIfam" id="NF002436">
    <property type="entry name" value="PRK01584.1"/>
    <property type="match status" value="1"/>
</dbReference>
<dbReference type="GO" id="GO:0004813">
    <property type="term" value="F:alanine-tRNA ligase activity"/>
    <property type="evidence" value="ECO:0007669"/>
    <property type="project" value="UniProtKB-EC"/>
</dbReference>
<dbReference type="InterPro" id="IPR018164">
    <property type="entry name" value="Ala-tRNA-synth_IIc_N"/>
</dbReference>
<keyword evidence="9" id="KW-0030">Aminoacyl-tRNA synthetase</keyword>
<sequence>MPITHFNFRKRYSKYMESKSHKEAPSIALVPKDDPTTLFTGSGMQQFVPYLLGESHPLGTRLYNIQRCIRAQDIDEVGDNRHDSFFEMLGNWSLGDYFKKEQLVWFWGFLTKELHLPEEKLYVTVFKGVDGIIPDDDSYNIWRTIGIPENRIFKYEGNWWSRAGAPSQMPTGEPGGPDSEVFYEFTSVAHDPKFGKVCHPNCDCGRFLEIGNSVFMQYKKLPDGSFELLPKQNVDFGGGLERLMMAMEDNPDMFETSLYRPIIQEIERITRQKYDGDNKHAMRIIADHLKASVFLIEDGVLPSNKEQGYVLRRLLRRLTVKLRKLLGQLPSANEVAQISKIVHEMYEGVYFKTGDDFSLVSRTIEEEIKRFSLSLEKGLKEIQKMETVSGKDAFNLYQSFGFPLEVTEELLREKGEAVDKKQFNDEFQKHKDASRSASIGKFKGGLADNSTKTLRYHTATHLLHQALYDILGSEIRQEGSNITGERLRFDFYSTQKPTPEQIAKVGEIVNTQIKASLPVEFKNLPKSEAEKLGAMSFFRDKYPDMVKVYFIGDYSKEFCGGPHVKNTNEIGLITIYKTEKIGSNLYRIYAK</sequence>
<dbReference type="SUPFAM" id="SSF101353">
    <property type="entry name" value="Putative anticodon-binding domain of alanyl-tRNA synthetase (AlaRS)"/>
    <property type="match status" value="1"/>
</dbReference>
<dbReference type="Pfam" id="PF01411">
    <property type="entry name" value="tRNA-synt_2c"/>
    <property type="match status" value="1"/>
</dbReference>